<evidence type="ECO:0000313" key="2">
    <source>
        <dbReference type="Proteomes" id="UP000588491"/>
    </source>
</evidence>
<dbReference type="AlphaFoldDB" id="A0A7Y0K7I7"/>
<organism evidence="1 2">
    <name type="scientific">Niallia alba</name>
    <dbReference type="NCBI Taxonomy" id="2729105"/>
    <lineage>
        <taxon>Bacteria</taxon>
        <taxon>Bacillati</taxon>
        <taxon>Bacillota</taxon>
        <taxon>Bacilli</taxon>
        <taxon>Bacillales</taxon>
        <taxon>Bacillaceae</taxon>
        <taxon>Niallia</taxon>
    </lineage>
</organism>
<reference evidence="1 2" key="1">
    <citation type="submission" date="2020-04" db="EMBL/GenBank/DDBJ databases">
        <title>Bacillus sp. UniB3 isolated from commercial digestive syrup.</title>
        <authorList>
            <person name="Thorat V."/>
            <person name="Kirdat K."/>
            <person name="Tiwarekar B."/>
            <person name="Yadav A."/>
        </authorList>
    </citation>
    <scope>NUCLEOTIDE SEQUENCE [LARGE SCALE GENOMIC DNA]</scope>
    <source>
        <strain evidence="1 2">UniB3</strain>
    </source>
</reference>
<keyword evidence="2" id="KW-1185">Reference proteome</keyword>
<gene>
    <name evidence="1" type="ORF">HHU08_09055</name>
</gene>
<name>A0A7Y0K7I7_9BACI</name>
<dbReference type="Proteomes" id="UP000588491">
    <property type="component" value="Unassembled WGS sequence"/>
</dbReference>
<dbReference type="EMBL" id="JABBPK010000001">
    <property type="protein sequence ID" value="NMO77141.1"/>
    <property type="molecule type" value="Genomic_DNA"/>
</dbReference>
<accession>A0A7Y0K7I7</accession>
<comment type="caution">
    <text evidence="1">The sequence shown here is derived from an EMBL/GenBank/DDBJ whole genome shotgun (WGS) entry which is preliminary data.</text>
</comment>
<dbReference type="RefSeq" id="WP_169188314.1">
    <property type="nucleotide sequence ID" value="NZ_JABBPK010000001.1"/>
</dbReference>
<sequence>MVKKVKDRKQAETSNVEFGQEFGDINASKFYDTGGLTKDKVKGASKKK</sequence>
<proteinExistence type="predicted"/>
<protein>
    <submittedName>
        <fullName evidence="1">Uncharacterized protein</fullName>
    </submittedName>
</protein>
<evidence type="ECO:0000313" key="1">
    <source>
        <dbReference type="EMBL" id="NMO77141.1"/>
    </source>
</evidence>